<dbReference type="PANTHER" id="PTHR46358">
    <property type="entry name" value="TONSOKU-LIKE PROTEIN"/>
    <property type="match status" value="1"/>
</dbReference>
<dbReference type="SUPFAM" id="SSF52047">
    <property type="entry name" value="RNI-like"/>
    <property type="match status" value="1"/>
</dbReference>
<dbReference type="GO" id="GO:0000724">
    <property type="term" value="P:double-strand break repair via homologous recombination"/>
    <property type="evidence" value="ECO:0007669"/>
    <property type="project" value="TreeGrafter"/>
</dbReference>
<dbReference type="AlphaFoldDB" id="D2VG01"/>
<proteinExistence type="predicted"/>
<evidence type="ECO:0000256" key="4">
    <source>
        <dbReference type="SAM" id="MobiDB-lite"/>
    </source>
</evidence>
<evidence type="ECO:0000313" key="5">
    <source>
        <dbReference type="EMBL" id="EFC44275.1"/>
    </source>
</evidence>
<dbReference type="EMBL" id="GG738869">
    <property type="protein sequence ID" value="EFC44275.1"/>
    <property type="molecule type" value="Genomic_DNA"/>
</dbReference>
<protein>
    <submittedName>
        <fullName evidence="5">Predicted protein</fullName>
    </submittedName>
</protein>
<organism evidence="6">
    <name type="scientific">Naegleria gruberi</name>
    <name type="common">Amoeba</name>
    <dbReference type="NCBI Taxonomy" id="5762"/>
    <lineage>
        <taxon>Eukaryota</taxon>
        <taxon>Discoba</taxon>
        <taxon>Heterolobosea</taxon>
        <taxon>Tetramitia</taxon>
        <taxon>Eutetramitia</taxon>
        <taxon>Vahlkampfiidae</taxon>
        <taxon>Naegleria</taxon>
    </lineage>
</organism>
<dbReference type="GO" id="GO:0031297">
    <property type="term" value="P:replication fork processing"/>
    <property type="evidence" value="ECO:0007669"/>
    <property type="project" value="TreeGrafter"/>
</dbReference>
<dbReference type="Gene3D" id="3.80.10.10">
    <property type="entry name" value="Ribonuclease Inhibitor"/>
    <property type="match status" value="2"/>
</dbReference>
<keyword evidence="6" id="KW-1185">Reference proteome</keyword>
<dbReference type="RefSeq" id="XP_002677019.1">
    <property type="nucleotide sequence ID" value="XM_002676973.1"/>
</dbReference>
<feature type="region of interest" description="Disordered" evidence="4">
    <location>
        <begin position="19"/>
        <end position="51"/>
    </location>
</feature>
<feature type="compositionally biased region" description="Low complexity" evidence="4">
    <location>
        <begin position="41"/>
        <end position="50"/>
    </location>
</feature>
<accession>D2VG01</accession>
<sequence>MGNAKGKINDRNVVSEKKKVDEISNLHETKEDAEENAINVSESPSSPTSPRTDYQLYEHQVFADDILLEIFSYIITDESFIELFKSFVLVGRQWLRIGSSLPIKLSGSKNIENILKCKYLNGVYHLEIWDRNENLPSILGSCKTLRNLRILDIPFNILDSVNIIPFTRNKNFPKLEFLKLNENNLGDKGVISLVNSAVICKNLSELNLTATKFQLLGIQALAKSPHLKKLKKLTISLNRLTNEMVSFFANSQTLTNLTYLDFTSVMQNYNEGNCVKNSLEILCKNPTFSNLMVLKLRDNYISCSDVGDMFSGCKKLTELDLSKNPIKSQTIMKLCESELFKNTLKILNLSEIYFDSQMAKTLGGANSFSLSYLKLTFCKLDCEVVFFLIWRDWTYLTILSEASPSVSYPKPMLPYYRVYLSTHAMHLNKQILKLFLKAEHSQN</sequence>
<dbReference type="OrthoDB" id="1060944at2759"/>
<evidence type="ECO:0000256" key="3">
    <source>
        <dbReference type="ARBA" id="ARBA00023242"/>
    </source>
</evidence>
<evidence type="ECO:0000256" key="1">
    <source>
        <dbReference type="ARBA" id="ARBA00004123"/>
    </source>
</evidence>
<dbReference type="InParanoid" id="D2VG01"/>
<dbReference type="Pfam" id="PF13516">
    <property type="entry name" value="LRR_6"/>
    <property type="match status" value="2"/>
</dbReference>
<dbReference type="InterPro" id="IPR032675">
    <property type="entry name" value="LRR_dom_sf"/>
</dbReference>
<dbReference type="InterPro" id="IPR052311">
    <property type="entry name" value="MMS22L-TONSL_complex_comp"/>
</dbReference>
<comment type="subcellular location">
    <subcellularLocation>
        <location evidence="1">Nucleus</location>
    </subcellularLocation>
</comment>
<keyword evidence="3" id="KW-0539">Nucleus</keyword>
<dbReference type="VEuPathDB" id="AmoebaDB:NAEGRDRAFT_67805"/>
<dbReference type="InterPro" id="IPR001611">
    <property type="entry name" value="Leu-rich_rpt"/>
</dbReference>
<evidence type="ECO:0000313" key="6">
    <source>
        <dbReference type="Proteomes" id="UP000006671"/>
    </source>
</evidence>
<dbReference type="PANTHER" id="PTHR46358:SF1">
    <property type="entry name" value="TONSOKU-LIKE PROTEIN"/>
    <property type="match status" value="1"/>
</dbReference>
<keyword evidence="2" id="KW-0677">Repeat</keyword>
<reference evidence="5 6" key="1">
    <citation type="journal article" date="2010" name="Cell">
        <title>The genome of Naegleria gruberi illuminates early eukaryotic versatility.</title>
        <authorList>
            <person name="Fritz-Laylin L.K."/>
            <person name="Prochnik S.E."/>
            <person name="Ginger M.L."/>
            <person name="Dacks J.B."/>
            <person name="Carpenter M.L."/>
            <person name="Field M.C."/>
            <person name="Kuo A."/>
            <person name="Paredez A."/>
            <person name="Chapman J."/>
            <person name="Pham J."/>
            <person name="Shu S."/>
            <person name="Neupane R."/>
            <person name="Cipriano M."/>
            <person name="Mancuso J."/>
            <person name="Tu H."/>
            <person name="Salamov A."/>
            <person name="Lindquist E."/>
            <person name="Shapiro H."/>
            <person name="Lucas S."/>
            <person name="Grigoriev I.V."/>
            <person name="Cande W.Z."/>
            <person name="Fulton C."/>
            <person name="Rokhsar D.S."/>
            <person name="Dawson S.C."/>
        </authorList>
    </citation>
    <scope>NUCLEOTIDE SEQUENCE [LARGE SCALE GENOMIC DNA]</scope>
    <source>
        <strain evidence="5 6">NEG-M</strain>
    </source>
</reference>
<gene>
    <name evidence="5" type="ORF">NAEGRDRAFT_67805</name>
</gene>
<dbReference type="GO" id="GO:0043596">
    <property type="term" value="C:nuclear replication fork"/>
    <property type="evidence" value="ECO:0007669"/>
    <property type="project" value="TreeGrafter"/>
</dbReference>
<dbReference type="Proteomes" id="UP000006671">
    <property type="component" value="Unassembled WGS sequence"/>
</dbReference>
<name>D2VG01_NAEGR</name>
<feature type="compositionally biased region" description="Basic and acidic residues" evidence="4">
    <location>
        <begin position="19"/>
        <end position="30"/>
    </location>
</feature>
<dbReference type="KEGG" id="ngr:NAEGRDRAFT_67805"/>
<evidence type="ECO:0000256" key="2">
    <source>
        <dbReference type="ARBA" id="ARBA00022737"/>
    </source>
</evidence>
<dbReference type="GeneID" id="8848156"/>